<proteinExistence type="predicted"/>
<dbReference type="SMART" id="SM00091">
    <property type="entry name" value="PAS"/>
    <property type="match status" value="2"/>
</dbReference>
<dbReference type="EMBL" id="JAUYVT010000002">
    <property type="protein sequence ID" value="MDP2563685.1"/>
    <property type="molecule type" value="Genomic_DNA"/>
</dbReference>
<dbReference type="Pfam" id="PF08448">
    <property type="entry name" value="PAS_4"/>
    <property type="match status" value="1"/>
</dbReference>
<dbReference type="Pfam" id="PF08447">
    <property type="entry name" value="PAS_3"/>
    <property type="match status" value="1"/>
</dbReference>
<dbReference type="PANTHER" id="PTHR44757:SF2">
    <property type="entry name" value="BIOFILM ARCHITECTURE MAINTENANCE PROTEIN MBAA"/>
    <property type="match status" value="1"/>
</dbReference>
<dbReference type="Gene3D" id="3.20.20.450">
    <property type="entry name" value="EAL domain"/>
    <property type="match status" value="1"/>
</dbReference>
<dbReference type="InterPro" id="IPR013655">
    <property type="entry name" value="PAS_fold_3"/>
</dbReference>
<dbReference type="NCBIfam" id="TIGR00229">
    <property type="entry name" value="sensory_box"/>
    <property type="match status" value="2"/>
</dbReference>
<dbReference type="RefSeq" id="WP_305471202.1">
    <property type="nucleotide sequence ID" value="NZ_JAUYVT010000002.1"/>
</dbReference>
<evidence type="ECO:0000313" key="4">
    <source>
        <dbReference type="EMBL" id="MDP2563685.1"/>
    </source>
</evidence>
<dbReference type="InterPro" id="IPR000160">
    <property type="entry name" value="GGDEF_dom"/>
</dbReference>
<dbReference type="PROSITE" id="PS50112">
    <property type="entry name" value="PAS"/>
    <property type="match status" value="2"/>
</dbReference>
<feature type="domain" description="GGDEF" evidence="3">
    <location>
        <begin position="296"/>
        <end position="429"/>
    </location>
</feature>
<dbReference type="CDD" id="cd00130">
    <property type="entry name" value="PAS"/>
    <property type="match status" value="2"/>
</dbReference>
<protein>
    <submittedName>
        <fullName evidence="4">EAL domain-containing protein</fullName>
    </submittedName>
</protein>
<dbReference type="CDD" id="cd01949">
    <property type="entry name" value="GGDEF"/>
    <property type="match status" value="1"/>
</dbReference>
<dbReference type="InterPro" id="IPR029787">
    <property type="entry name" value="Nucleotide_cyclase"/>
</dbReference>
<dbReference type="PANTHER" id="PTHR44757">
    <property type="entry name" value="DIGUANYLATE CYCLASE DGCP"/>
    <property type="match status" value="1"/>
</dbReference>
<sequence length="695" mass="78913">MTANSIVNQLSKQFVTNDSLHQLFESVNSISVQGYDDQRRVVYWNKGSELLYGYKQEEALGKKLEELIVPAPMRDMVIEAHTKWINEGVAIPAAEILLKHKNGTDIYVYSSHAMFENEFKNKQMYCIDINLSDVKKAQAIATFKEQMLKTIFEAIPDLLFLMDYNGIIIDYHANNQDALYVSPDQFVGNNMLDILPKSVAKKFEVYIEKAIEQDEIVTFKYELSVPQGQVYFEARINKVLKYDQIMIIIRDITEQHQSEQLIRKQAYFDSLTQLPNRLLALDRLSQLTVEATRNDEKAAVFFLDLDDFKKINDSLGHEAGDKVLIETANRLQRTLRKADTIGRLGGDEFIILSKGISTQQNAVGIAEKLLQNFREPFAIEGRELMLTISIGVAIFPDNGKSVSDLLRNADTAMYQAKALGRNTYSFFTKQMNTVIQRRLTIEEQMRGALQRNEFILYYQPQFDVKKNEIIGAEALLRWLNPVLGSVAPDEFIPIAEKTGVIISIGEFVIKESLSLLKRWKNVEQLNRNFSIAVNLSPSQFKDLSLFNFIKTSLSNANIEPQSLELEITEGVLMSGESSITDTLNDITNLGVILSMDDFGTGYSSLSYLRKYPFNVLKIDRGFINGITKNNEDYSLVEATIAMSHGLGLKVVAEGVETKEQLTILKELGCDLAQGYYFSKPIPEQDLIDFSIRFYS</sequence>
<evidence type="ECO:0000259" key="2">
    <source>
        <dbReference type="PROSITE" id="PS50883"/>
    </source>
</evidence>
<dbReference type="Pfam" id="PF00990">
    <property type="entry name" value="GGDEF"/>
    <property type="match status" value="1"/>
</dbReference>
<dbReference type="SUPFAM" id="SSF55073">
    <property type="entry name" value="Nucleotide cyclase"/>
    <property type="match status" value="1"/>
</dbReference>
<dbReference type="SMART" id="SM00267">
    <property type="entry name" value="GGDEF"/>
    <property type="match status" value="1"/>
</dbReference>
<dbReference type="InterPro" id="IPR035919">
    <property type="entry name" value="EAL_sf"/>
</dbReference>
<dbReference type="SMART" id="SM00052">
    <property type="entry name" value="EAL"/>
    <property type="match status" value="1"/>
</dbReference>
<dbReference type="PROSITE" id="PS50887">
    <property type="entry name" value="GGDEF"/>
    <property type="match status" value="1"/>
</dbReference>
<name>A0ABT9FA97_9GAMM</name>
<dbReference type="SUPFAM" id="SSF55785">
    <property type="entry name" value="PYP-like sensor domain (PAS domain)"/>
    <property type="match status" value="2"/>
</dbReference>
<organism evidence="4 5">
    <name type="scientific">Pseudoalteromonas marina</name>
    <dbReference type="NCBI Taxonomy" id="267375"/>
    <lineage>
        <taxon>Bacteria</taxon>
        <taxon>Pseudomonadati</taxon>
        <taxon>Pseudomonadota</taxon>
        <taxon>Gammaproteobacteria</taxon>
        <taxon>Alteromonadales</taxon>
        <taxon>Pseudoalteromonadaceae</taxon>
        <taxon>Pseudoalteromonas</taxon>
    </lineage>
</organism>
<comment type="caution">
    <text evidence="4">The sequence shown here is derived from an EMBL/GenBank/DDBJ whole genome shotgun (WGS) entry which is preliminary data.</text>
</comment>
<dbReference type="Pfam" id="PF00563">
    <property type="entry name" value="EAL"/>
    <property type="match status" value="1"/>
</dbReference>
<reference evidence="4" key="1">
    <citation type="submission" date="2023-07" db="EMBL/GenBank/DDBJ databases">
        <title>Genome content predicts the carbon catabolic preferences of heterotrophic bacteria.</title>
        <authorList>
            <person name="Gralka M."/>
        </authorList>
    </citation>
    <scope>NUCLEOTIDE SEQUENCE</scope>
    <source>
        <strain evidence="4">4G09</strain>
    </source>
</reference>
<dbReference type="InterPro" id="IPR001633">
    <property type="entry name" value="EAL_dom"/>
</dbReference>
<gene>
    <name evidence="4" type="ORF">Q8W34_03530</name>
</gene>
<dbReference type="InterPro" id="IPR035965">
    <property type="entry name" value="PAS-like_dom_sf"/>
</dbReference>
<dbReference type="Gene3D" id="3.30.70.270">
    <property type="match status" value="1"/>
</dbReference>
<feature type="domain" description="PAS" evidence="1">
    <location>
        <begin position="16"/>
        <end position="70"/>
    </location>
</feature>
<dbReference type="Proteomes" id="UP001177212">
    <property type="component" value="Unassembled WGS sequence"/>
</dbReference>
<keyword evidence="5" id="KW-1185">Reference proteome</keyword>
<dbReference type="PROSITE" id="PS50883">
    <property type="entry name" value="EAL"/>
    <property type="match status" value="1"/>
</dbReference>
<dbReference type="InterPro" id="IPR043128">
    <property type="entry name" value="Rev_trsase/Diguanyl_cyclase"/>
</dbReference>
<feature type="domain" description="EAL" evidence="2">
    <location>
        <begin position="438"/>
        <end position="694"/>
    </location>
</feature>
<evidence type="ECO:0000313" key="5">
    <source>
        <dbReference type="Proteomes" id="UP001177212"/>
    </source>
</evidence>
<evidence type="ECO:0000259" key="1">
    <source>
        <dbReference type="PROSITE" id="PS50112"/>
    </source>
</evidence>
<dbReference type="SUPFAM" id="SSF141868">
    <property type="entry name" value="EAL domain-like"/>
    <property type="match status" value="1"/>
</dbReference>
<dbReference type="InterPro" id="IPR000014">
    <property type="entry name" value="PAS"/>
</dbReference>
<accession>A0ABT9FA97</accession>
<dbReference type="Gene3D" id="3.30.450.20">
    <property type="entry name" value="PAS domain"/>
    <property type="match status" value="2"/>
</dbReference>
<dbReference type="CDD" id="cd01948">
    <property type="entry name" value="EAL"/>
    <property type="match status" value="1"/>
</dbReference>
<dbReference type="InterPro" id="IPR013656">
    <property type="entry name" value="PAS_4"/>
</dbReference>
<evidence type="ECO:0000259" key="3">
    <source>
        <dbReference type="PROSITE" id="PS50887"/>
    </source>
</evidence>
<dbReference type="InterPro" id="IPR052155">
    <property type="entry name" value="Biofilm_reg_signaling"/>
</dbReference>
<dbReference type="NCBIfam" id="TIGR00254">
    <property type="entry name" value="GGDEF"/>
    <property type="match status" value="1"/>
</dbReference>
<feature type="domain" description="PAS" evidence="1">
    <location>
        <begin position="144"/>
        <end position="214"/>
    </location>
</feature>